<dbReference type="SUPFAM" id="SSF160355">
    <property type="entry name" value="Bacterial polysaccharide co-polymerase-like"/>
    <property type="match status" value="1"/>
</dbReference>
<dbReference type="EMBL" id="CAADJA010000002">
    <property type="protein sequence ID" value="VFS47367.1"/>
    <property type="molecule type" value="Genomic_DNA"/>
</dbReference>
<dbReference type="STRING" id="1111728.GCA_000427805_04097"/>
<evidence type="ECO:0000313" key="10">
    <source>
        <dbReference type="EMBL" id="VFS47367.1"/>
    </source>
</evidence>
<dbReference type="PANTHER" id="PTHR32309">
    <property type="entry name" value="TYROSINE-PROTEIN KINASE"/>
    <property type="match status" value="1"/>
</dbReference>
<keyword evidence="2" id="KW-1003">Cell membrane</keyword>
<evidence type="ECO:0000256" key="6">
    <source>
        <dbReference type="SAM" id="MobiDB-lite"/>
    </source>
</evidence>
<dbReference type="Proteomes" id="UP000373449">
    <property type="component" value="Unassembled WGS sequence"/>
</dbReference>
<keyword evidence="3 7" id="KW-0812">Transmembrane</keyword>
<comment type="subcellular location">
    <subcellularLocation>
        <location evidence="1">Cell membrane</location>
        <topology evidence="1">Multi-pass membrane protein</topology>
    </subcellularLocation>
</comment>
<evidence type="ECO:0000256" key="7">
    <source>
        <dbReference type="SAM" id="Phobius"/>
    </source>
</evidence>
<evidence type="ECO:0000256" key="2">
    <source>
        <dbReference type="ARBA" id="ARBA00022475"/>
    </source>
</evidence>
<dbReference type="OrthoDB" id="6535795at2"/>
<dbReference type="Pfam" id="PF02706">
    <property type="entry name" value="Wzz"/>
    <property type="match status" value="1"/>
</dbReference>
<evidence type="ECO:0000256" key="3">
    <source>
        <dbReference type="ARBA" id="ARBA00022692"/>
    </source>
</evidence>
<feature type="region of interest" description="Disordered" evidence="6">
    <location>
        <begin position="1"/>
        <end position="30"/>
    </location>
</feature>
<evidence type="ECO:0000259" key="8">
    <source>
        <dbReference type="Pfam" id="PF02706"/>
    </source>
</evidence>
<evidence type="ECO:0000256" key="5">
    <source>
        <dbReference type="ARBA" id="ARBA00023136"/>
    </source>
</evidence>
<protein>
    <submittedName>
        <fullName evidence="10">Lipopolysaccharide biosynthesis protein wzzE</fullName>
    </submittedName>
</protein>
<sequence>MTMSDMTQQPLPLPVDPAPPVDRPRHPHAYDDGSDEMDRFALLCRLWGSKWLILLVTLVTTLIVDTYALTATAPWTVRAYVAPPQLAQLEDYLARRQAVDRVSGINADPQAIANHLFSQFTQRMASPNEKRAYLSTTDYANQQTEGMDPQAREAWLTEMADNGLVVSPPDEKNTLPYFTLSVSADNPQAALALLTDYVDRINDKVMAKDEAEFRHHVEAMILARQKAQQDINNSLQTNRDNQWGDLARPSTTVPLIGGENDSANSVGQRETGRVLNLLEQLGQQPVTAQGYRYEMSPDEDVKKDRPSKALILGLGALLGSILGLGLALALDSVTRYRRD</sequence>
<evidence type="ECO:0000313" key="9">
    <source>
        <dbReference type="EMBL" id="PHI29177.1"/>
    </source>
</evidence>
<dbReference type="EMBL" id="PDDX01000001">
    <property type="protein sequence ID" value="PHI29177.1"/>
    <property type="molecule type" value="Genomic_DNA"/>
</dbReference>
<dbReference type="InterPro" id="IPR003856">
    <property type="entry name" value="LPS_length_determ_N"/>
</dbReference>
<reference evidence="10 12" key="3">
    <citation type="submission" date="2019-03" db="EMBL/GenBank/DDBJ databases">
        <authorList>
            <consortium name="Pathogen Informatics"/>
        </authorList>
    </citation>
    <scope>NUCLEOTIDE SEQUENCE [LARGE SCALE GENOMIC DNA]</scope>
    <source>
        <strain evidence="10 12">NCTC12282</strain>
    </source>
</reference>
<reference evidence="11" key="1">
    <citation type="submission" date="2017-09" db="EMBL/GenBank/DDBJ databases">
        <title>FDA dAtabase for Regulatory Grade micrObial Sequences (FDA-ARGOS): Supporting development and validation of Infectious Disease Dx tests.</title>
        <authorList>
            <person name="Minogue T."/>
            <person name="Wolcott M."/>
            <person name="Wasieloski L."/>
            <person name="Aguilar W."/>
            <person name="Moore D."/>
            <person name="Tallon L."/>
            <person name="Sadzewicz L."/>
            <person name="Ott S."/>
            <person name="Zhao X."/>
            <person name="Nagaraj S."/>
            <person name="Vavikolanu K."/>
            <person name="Aluvathingal J."/>
            <person name="Nadendla S."/>
            <person name="Sichtig H."/>
        </authorList>
    </citation>
    <scope>NUCLEOTIDE SEQUENCE [LARGE SCALE GENOMIC DNA]</scope>
    <source>
        <strain evidence="11">FDAARGOS_387</strain>
    </source>
</reference>
<evidence type="ECO:0000313" key="12">
    <source>
        <dbReference type="Proteomes" id="UP000373449"/>
    </source>
</evidence>
<feature type="transmembrane region" description="Helical" evidence="7">
    <location>
        <begin position="309"/>
        <end position="330"/>
    </location>
</feature>
<accession>A0A2C6DIZ5</accession>
<feature type="domain" description="Polysaccharide chain length determinant N-terminal" evidence="8">
    <location>
        <begin position="35"/>
        <end position="132"/>
    </location>
</feature>
<dbReference type="AlphaFoldDB" id="A0A2C6DIZ5"/>
<keyword evidence="4 7" id="KW-1133">Transmembrane helix</keyword>
<gene>
    <name evidence="10" type="primary">wzzE_2</name>
    <name evidence="9" type="ORF">CRN84_07505</name>
    <name evidence="10" type="ORF">NCTC12282_02302</name>
</gene>
<feature type="transmembrane region" description="Helical" evidence="7">
    <location>
        <begin position="51"/>
        <end position="70"/>
    </location>
</feature>
<dbReference type="Gene3D" id="3.30.1890.10">
    <property type="entry name" value="FepE-like"/>
    <property type="match status" value="1"/>
</dbReference>
<evidence type="ECO:0000256" key="1">
    <source>
        <dbReference type="ARBA" id="ARBA00004651"/>
    </source>
</evidence>
<keyword evidence="5 7" id="KW-0472">Membrane</keyword>
<dbReference type="PANTHER" id="PTHR32309:SF13">
    <property type="entry name" value="FERRIC ENTEROBACTIN TRANSPORT PROTEIN FEPE"/>
    <property type="match status" value="1"/>
</dbReference>
<dbReference type="Proteomes" id="UP000224974">
    <property type="component" value="Unassembled WGS sequence"/>
</dbReference>
<evidence type="ECO:0000313" key="11">
    <source>
        <dbReference type="Proteomes" id="UP000224974"/>
    </source>
</evidence>
<dbReference type="GO" id="GO:0005886">
    <property type="term" value="C:plasma membrane"/>
    <property type="evidence" value="ECO:0007669"/>
    <property type="project" value="UniProtKB-SubCell"/>
</dbReference>
<dbReference type="GO" id="GO:0004713">
    <property type="term" value="F:protein tyrosine kinase activity"/>
    <property type="evidence" value="ECO:0007669"/>
    <property type="project" value="TreeGrafter"/>
</dbReference>
<name>A0A2C6DIZ5_9GAMM</name>
<proteinExistence type="predicted"/>
<organism evidence="9 11">
    <name type="scientific">Budvicia aquatica</name>
    <dbReference type="NCBI Taxonomy" id="82979"/>
    <lineage>
        <taxon>Bacteria</taxon>
        <taxon>Pseudomonadati</taxon>
        <taxon>Pseudomonadota</taxon>
        <taxon>Gammaproteobacteria</taxon>
        <taxon>Enterobacterales</taxon>
        <taxon>Budviciaceae</taxon>
        <taxon>Budvicia</taxon>
    </lineage>
</organism>
<dbReference type="RefSeq" id="WP_029096935.1">
    <property type="nucleotide sequence ID" value="NZ_CAADJA010000002.1"/>
</dbReference>
<evidence type="ECO:0000256" key="4">
    <source>
        <dbReference type="ARBA" id="ARBA00022989"/>
    </source>
</evidence>
<keyword evidence="11" id="KW-1185">Reference proteome</keyword>
<feature type="compositionally biased region" description="Pro residues" evidence="6">
    <location>
        <begin position="11"/>
        <end position="21"/>
    </location>
</feature>
<reference evidence="9" key="2">
    <citation type="submission" date="2017-09" db="EMBL/GenBank/DDBJ databases">
        <title>FDA dAtabase for Regulatory Grade micrObial Sequences (FDA-ARGOS): Supporting development and validation of Infectious Disease Dx tests.</title>
        <authorList>
            <person name="Minogue T."/>
            <person name="Wolcott M."/>
            <person name="Wasieloski L."/>
            <person name="Aguilar W."/>
            <person name="Moore D."/>
            <person name="Tallon L.J."/>
            <person name="Sadzewicz L."/>
            <person name="Ott S."/>
            <person name="Zhao X."/>
            <person name="Nagaraj S."/>
            <person name="Vavikolanu K."/>
            <person name="Aluvathingal J."/>
            <person name="Nadendla S."/>
            <person name="Sichtig H."/>
        </authorList>
    </citation>
    <scope>NUCLEOTIDE SEQUENCE</scope>
    <source>
        <strain evidence="9">FDAARGOS_387</strain>
    </source>
</reference>
<dbReference type="InterPro" id="IPR050445">
    <property type="entry name" value="Bact_polysacc_biosynth/exp"/>
</dbReference>